<dbReference type="PANTHER" id="PTHR34069">
    <property type="entry name" value="3-OXOACYL-[ACYL-CARRIER-PROTEIN] SYNTHASE 3"/>
    <property type="match status" value="1"/>
</dbReference>
<keyword evidence="5" id="KW-1185">Reference proteome</keyword>
<keyword evidence="2" id="KW-0012">Acyltransferase</keyword>
<dbReference type="PANTHER" id="PTHR34069:SF2">
    <property type="entry name" value="BETA-KETOACYL-[ACYL-CARRIER-PROTEIN] SYNTHASE III"/>
    <property type="match status" value="1"/>
</dbReference>
<dbReference type="InterPro" id="IPR013747">
    <property type="entry name" value="ACP_syn_III_C"/>
</dbReference>
<evidence type="ECO:0000313" key="4">
    <source>
        <dbReference type="EMBL" id="TWF99625.1"/>
    </source>
</evidence>
<evidence type="ECO:0000259" key="3">
    <source>
        <dbReference type="Pfam" id="PF08541"/>
    </source>
</evidence>
<organism evidence="4 5">
    <name type="scientific">Kitasatospora viridis</name>
    <dbReference type="NCBI Taxonomy" id="281105"/>
    <lineage>
        <taxon>Bacteria</taxon>
        <taxon>Bacillati</taxon>
        <taxon>Actinomycetota</taxon>
        <taxon>Actinomycetes</taxon>
        <taxon>Kitasatosporales</taxon>
        <taxon>Streptomycetaceae</taxon>
        <taxon>Kitasatospora</taxon>
    </lineage>
</organism>
<dbReference type="GO" id="GO:0016747">
    <property type="term" value="F:acyltransferase activity, transferring groups other than amino-acyl groups"/>
    <property type="evidence" value="ECO:0007669"/>
    <property type="project" value="UniProtKB-ARBA"/>
</dbReference>
<dbReference type="EMBL" id="VIWT01000001">
    <property type="protein sequence ID" value="TWF99625.1"/>
    <property type="molecule type" value="Genomic_DNA"/>
</dbReference>
<dbReference type="OrthoDB" id="7055207at2"/>
<protein>
    <submittedName>
        <fullName evidence="4">3-oxoacyl-[acyl-carrier-protein] synthase-3</fullName>
    </submittedName>
</protein>
<evidence type="ECO:0000256" key="1">
    <source>
        <dbReference type="ARBA" id="ARBA00022679"/>
    </source>
</evidence>
<proteinExistence type="predicted"/>
<dbReference type="RefSeq" id="WP_145905848.1">
    <property type="nucleotide sequence ID" value="NZ_BAAAMZ010000006.1"/>
</dbReference>
<evidence type="ECO:0000313" key="5">
    <source>
        <dbReference type="Proteomes" id="UP000317940"/>
    </source>
</evidence>
<dbReference type="CDD" id="cd00827">
    <property type="entry name" value="init_cond_enzymes"/>
    <property type="match status" value="1"/>
</dbReference>
<dbReference type="GO" id="GO:0044550">
    <property type="term" value="P:secondary metabolite biosynthetic process"/>
    <property type="evidence" value="ECO:0007669"/>
    <property type="project" value="TreeGrafter"/>
</dbReference>
<dbReference type="Gene3D" id="3.40.47.10">
    <property type="match status" value="2"/>
</dbReference>
<dbReference type="Pfam" id="PF08541">
    <property type="entry name" value="ACP_syn_III_C"/>
    <property type="match status" value="1"/>
</dbReference>
<sequence>MRWENLYVAGLGAYLPEQVYTAEQAVADGVYGAGECEANGYRAVRVAADHETGPVMAAAAGRQAVERSGLAADDFDLVVHASVGHQGQDVWTPAHYVQNEAVGGNGAALEVRQGSNSGLAAVEVAASWIAARQGGASRTESGGATAALVTTGDAFKLPYWDRWKADEQVVYGDGAGALVLSTRGGFAKVRSTASRADSSLEPLYRGEDAWTAAPFHDGKPVDLAARKRHWLTRHEGAYDEAIARINQNFGAVLQTALADADTDLAGTQWFVHANMSKTIVQWGFHGALGLDPETTVYDWGLDHAHMGGGDQIIGLNRLFETGRPKPGDLIVAAGAGIGFMWTVAVLEVLDSPQWV</sequence>
<dbReference type="InterPro" id="IPR016039">
    <property type="entry name" value="Thiolase-like"/>
</dbReference>
<dbReference type="Proteomes" id="UP000317940">
    <property type="component" value="Unassembled WGS sequence"/>
</dbReference>
<name>A0A561UJW4_9ACTN</name>
<dbReference type="AlphaFoldDB" id="A0A561UJW4"/>
<dbReference type="SUPFAM" id="SSF53901">
    <property type="entry name" value="Thiolase-like"/>
    <property type="match status" value="1"/>
</dbReference>
<accession>A0A561UJW4</accession>
<feature type="domain" description="Beta-ketoacyl-[acyl-carrier-protein] synthase III C-terminal" evidence="3">
    <location>
        <begin position="258"/>
        <end position="347"/>
    </location>
</feature>
<evidence type="ECO:0000256" key="2">
    <source>
        <dbReference type="ARBA" id="ARBA00023315"/>
    </source>
</evidence>
<comment type="caution">
    <text evidence="4">The sequence shown here is derived from an EMBL/GenBank/DDBJ whole genome shotgun (WGS) entry which is preliminary data.</text>
</comment>
<reference evidence="4 5" key="1">
    <citation type="submission" date="2019-06" db="EMBL/GenBank/DDBJ databases">
        <title>Sequencing the genomes of 1000 actinobacteria strains.</title>
        <authorList>
            <person name="Klenk H.-P."/>
        </authorList>
    </citation>
    <scope>NUCLEOTIDE SEQUENCE [LARGE SCALE GENOMIC DNA]</scope>
    <source>
        <strain evidence="4 5">DSM 44826</strain>
    </source>
</reference>
<keyword evidence="1" id="KW-0808">Transferase</keyword>
<gene>
    <name evidence="4" type="ORF">FHX73_113472</name>
</gene>